<evidence type="ECO:0000256" key="3">
    <source>
        <dbReference type="ARBA" id="ARBA00022723"/>
    </source>
</evidence>
<evidence type="ECO:0000256" key="9">
    <source>
        <dbReference type="ARBA" id="ARBA00023157"/>
    </source>
</evidence>
<evidence type="ECO:0000313" key="17">
    <source>
        <dbReference type="Proteomes" id="UP000007879"/>
    </source>
</evidence>
<dbReference type="GO" id="GO:0005793">
    <property type="term" value="C:endoplasmic reticulum-Golgi intermediate compartment"/>
    <property type="evidence" value="ECO:0007669"/>
    <property type="project" value="TreeGrafter"/>
</dbReference>
<keyword evidence="2 13" id="KW-0812">Transmembrane</keyword>
<dbReference type="Gene3D" id="2.60.120.200">
    <property type="match status" value="1"/>
</dbReference>
<keyword evidence="9" id="KW-1015">Disulfide bond</keyword>
<sequence length="347" mass="39637">MEVMRLFPALILFSLLSLSLANKDWDDPERLAEEEGYYKREHSLTQPYQGRGMDIPFWEFGGSTVVTNDYVRLTPDRQSKQGSLWNHVPVGVHNWEILIHFHVHGAGKTLFGDGFAIWYTKERNVMGPVFGNQDYFVGLGVFFDTYSNHNGEHAHEHPYISAMVNNGSLHYDHDRDGTHSQMAGCHAKFRNSDEDTLVAISYINRQLILMTNINGGRSWEPCFVINDVDLPTGYYIGFTATTGDLADNHDIISVKLYDVESQDPPTPPKANAENTVTQEPDWSTVVPRAASQELPRPHVEDSKPFLKPFWYRFFSVTMLGVLIVVFVGVVGGVIWKRRHERNKKRFF</sequence>
<keyword evidence="3" id="KW-0479">Metal-binding</keyword>
<dbReference type="InterPro" id="IPR013320">
    <property type="entry name" value="ConA-like_dom_sf"/>
</dbReference>
<dbReference type="GO" id="GO:0000139">
    <property type="term" value="C:Golgi membrane"/>
    <property type="evidence" value="ECO:0007669"/>
    <property type="project" value="UniProtKB-SubCell"/>
</dbReference>
<dbReference type="Proteomes" id="UP000007879">
    <property type="component" value="Unassembled WGS sequence"/>
</dbReference>
<evidence type="ECO:0000259" key="15">
    <source>
        <dbReference type="PROSITE" id="PS51328"/>
    </source>
</evidence>
<evidence type="ECO:0000256" key="13">
    <source>
        <dbReference type="SAM" id="Phobius"/>
    </source>
</evidence>
<dbReference type="STRING" id="400682.A0A1X7VDR9"/>
<feature type="signal peptide" evidence="14">
    <location>
        <begin position="1"/>
        <end position="21"/>
    </location>
</feature>
<evidence type="ECO:0000256" key="7">
    <source>
        <dbReference type="ARBA" id="ARBA00023034"/>
    </source>
</evidence>
<comment type="subcellular location">
    <subcellularLocation>
        <location evidence="11">Endomembrane system</location>
        <topology evidence="11">Single-pass type I membrane protein</topology>
    </subcellularLocation>
    <subcellularLocation>
        <location evidence="1">Golgi apparatus membrane</location>
        <topology evidence="1">Single-pass membrane protein</topology>
    </subcellularLocation>
</comment>
<feature type="region of interest" description="Disordered" evidence="12">
    <location>
        <begin position="262"/>
        <end position="281"/>
    </location>
</feature>
<keyword evidence="7" id="KW-0333">Golgi apparatus</keyword>
<reference evidence="16" key="2">
    <citation type="submission" date="2017-05" db="UniProtKB">
        <authorList>
            <consortium name="EnsemblMetazoa"/>
        </authorList>
    </citation>
    <scope>IDENTIFICATION</scope>
</reference>
<evidence type="ECO:0000256" key="12">
    <source>
        <dbReference type="SAM" id="MobiDB-lite"/>
    </source>
</evidence>
<evidence type="ECO:0000256" key="8">
    <source>
        <dbReference type="ARBA" id="ARBA00023136"/>
    </source>
</evidence>
<evidence type="ECO:0000256" key="11">
    <source>
        <dbReference type="ARBA" id="ARBA00046288"/>
    </source>
</evidence>
<gene>
    <name evidence="16" type="primary">100634096</name>
</gene>
<keyword evidence="10" id="KW-0325">Glycoprotein</keyword>
<dbReference type="OMA" id="GCTADIR"/>
<keyword evidence="5" id="KW-0430">Lectin</keyword>
<evidence type="ECO:0000313" key="16">
    <source>
        <dbReference type="EnsemblMetazoa" id="Aqu2.1.38143_001"/>
    </source>
</evidence>
<dbReference type="eggNOG" id="KOG3839">
    <property type="taxonomic scope" value="Eukaryota"/>
</dbReference>
<dbReference type="EnsemblMetazoa" id="Aqu2.1.38143_001">
    <property type="protein sequence ID" value="Aqu2.1.38143_001"/>
    <property type="gene ID" value="Aqu2.1.38143"/>
</dbReference>
<dbReference type="GO" id="GO:0006888">
    <property type="term" value="P:endoplasmic reticulum to Golgi vesicle-mediated transport"/>
    <property type="evidence" value="ECO:0007669"/>
    <property type="project" value="TreeGrafter"/>
</dbReference>
<name>A0A1X7VDR9_AMPQE</name>
<feature type="transmembrane region" description="Helical" evidence="13">
    <location>
        <begin position="309"/>
        <end position="335"/>
    </location>
</feature>
<evidence type="ECO:0000256" key="5">
    <source>
        <dbReference type="ARBA" id="ARBA00022734"/>
    </source>
</evidence>
<feature type="chain" id="PRO_5010865960" description="L-type lectin-like domain-containing protein" evidence="14">
    <location>
        <begin position="22"/>
        <end position="347"/>
    </location>
</feature>
<dbReference type="GO" id="GO:0030134">
    <property type="term" value="C:COPII-coated ER to Golgi transport vesicle"/>
    <property type="evidence" value="ECO:0007669"/>
    <property type="project" value="TreeGrafter"/>
</dbReference>
<evidence type="ECO:0000256" key="14">
    <source>
        <dbReference type="SAM" id="SignalP"/>
    </source>
</evidence>
<dbReference type="InterPro" id="IPR005052">
    <property type="entry name" value="Lectin_leg"/>
</dbReference>
<organism evidence="16">
    <name type="scientific">Amphimedon queenslandica</name>
    <name type="common">Sponge</name>
    <dbReference type="NCBI Taxonomy" id="400682"/>
    <lineage>
        <taxon>Eukaryota</taxon>
        <taxon>Metazoa</taxon>
        <taxon>Porifera</taxon>
        <taxon>Demospongiae</taxon>
        <taxon>Heteroscleromorpha</taxon>
        <taxon>Haplosclerida</taxon>
        <taxon>Niphatidae</taxon>
        <taxon>Amphimedon</taxon>
    </lineage>
</organism>
<dbReference type="PANTHER" id="PTHR12223">
    <property type="entry name" value="VESICULAR MANNOSE-BINDING LECTIN"/>
    <property type="match status" value="1"/>
</dbReference>
<evidence type="ECO:0000256" key="1">
    <source>
        <dbReference type="ARBA" id="ARBA00004194"/>
    </source>
</evidence>
<evidence type="ECO:0000256" key="6">
    <source>
        <dbReference type="ARBA" id="ARBA00022989"/>
    </source>
</evidence>
<dbReference type="GO" id="GO:0046872">
    <property type="term" value="F:metal ion binding"/>
    <property type="evidence" value="ECO:0007669"/>
    <property type="project" value="UniProtKB-KW"/>
</dbReference>
<evidence type="ECO:0000256" key="10">
    <source>
        <dbReference type="ARBA" id="ARBA00023180"/>
    </source>
</evidence>
<accession>A0A1X7VDR9</accession>
<dbReference type="Pfam" id="PF03388">
    <property type="entry name" value="Lectin_leg-like"/>
    <property type="match status" value="1"/>
</dbReference>
<dbReference type="GO" id="GO:0005789">
    <property type="term" value="C:endoplasmic reticulum membrane"/>
    <property type="evidence" value="ECO:0007669"/>
    <property type="project" value="TreeGrafter"/>
</dbReference>
<reference evidence="17" key="1">
    <citation type="journal article" date="2010" name="Nature">
        <title>The Amphimedon queenslandica genome and the evolution of animal complexity.</title>
        <authorList>
            <person name="Srivastava M."/>
            <person name="Simakov O."/>
            <person name="Chapman J."/>
            <person name="Fahey B."/>
            <person name="Gauthier M.E."/>
            <person name="Mitros T."/>
            <person name="Richards G.S."/>
            <person name="Conaco C."/>
            <person name="Dacre M."/>
            <person name="Hellsten U."/>
            <person name="Larroux C."/>
            <person name="Putnam N.H."/>
            <person name="Stanke M."/>
            <person name="Adamska M."/>
            <person name="Darling A."/>
            <person name="Degnan S.M."/>
            <person name="Oakley T.H."/>
            <person name="Plachetzki D.C."/>
            <person name="Zhai Y."/>
            <person name="Adamski M."/>
            <person name="Calcino A."/>
            <person name="Cummins S.F."/>
            <person name="Goodstein D.M."/>
            <person name="Harris C."/>
            <person name="Jackson D.J."/>
            <person name="Leys S.P."/>
            <person name="Shu S."/>
            <person name="Woodcroft B.J."/>
            <person name="Vervoort M."/>
            <person name="Kosik K.S."/>
            <person name="Manning G."/>
            <person name="Degnan B.M."/>
            <person name="Rokhsar D.S."/>
        </authorList>
    </citation>
    <scope>NUCLEOTIDE SEQUENCE [LARGE SCALE GENOMIC DNA]</scope>
</reference>
<dbReference type="GO" id="GO:0005537">
    <property type="term" value="F:D-mannose binding"/>
    <property type="evidence" value="ECO:0007669"/>
    <property type="project" value="TreeGrafter"/>
</dbReference>
<dbReference type="OrthoDB" id="270293at2759"/>
<keyword evidence="6 13" id="KW-1133">Transmembrane helix</keyword>
<dbReference type="SUPFAM" id="SSF49899">
    <property type="entry name" value="Concanavalin A-like lectins/glucanases"/>
    <property type="match status" value="1"/>
</dbReference>
<dbReference type="PANTHER" id="PTHR12223:SF45">
    <property type="entry name" value="RE50040P"/>
    <property type="match status" value="1"/>
</dbReference>
<dbReference type="InterPro" id="IPR051136">
    <property type="entry name" value="Intracellular_Lectin-GPT"/>
</dbReference>
<keyword evidence="8 13" id="KW-0472">Membrane</keyword>
<protein>
    <recommendedName>
        <fullName evidence="15">L-type lectin-like domain-containing protein</fullName>
    </recommendedName>
</protein>
<dbReference type="InParanoid" id="A0A1X7VDR9"/>
<dbReference type="PROSITE" id="PS51328">
    <property type="entry name" value="L_LECTIN_LIKE"/>
    <property type="match status" value="1"/>
</dbReference>
<dbReference type="AlphaFoldDB" id="A0A1X7VDR9"/>
<keyword evidence="4 14" id="KW-0732">Signal</keyword>
<dbReference type="EnsemblMetazoa" id="XM_003384625.3">
    <property type="protein sequence ID" value="XP_003384673.1"/>
    <property type="gene ID" value="LOC100634096"/>
</dbReference>
<dbReference type="KEGG" id="aqu:100634096"/>
<feature type="domain" description="L-type lectin-like" evidence="15">
    <location>
        <begin position="36"/>
        <end position="259"/>
    </location>
</feature>
<evidence type="ECO:0000256" key="4">
    <source>
        <dbReference type="ARBA" id="ARBA00022729"/>
    </source>
</evidence>
<keyword evidence="17" id="KW-1185">Reference proteome</keyword>
<proteinExistence type="predicted"/>
<evidence type="ECO:0000256" key="2">
    <source>
        <dbReference type="ARBA" id="ARBA00022692"/>
    </source>
</evidence>
<dbReference type="FunFam" id="2.60.120.200:FF:000017">
    <property type="entry name" value="Vesicular integral-membrane protein VIP36"/>
    <property type="match status" value="1"/>
</dbReference>
<feature type="compositionally biased region" description="Polar residues" evidence="12">
    <location>
        <begin position="272"/>
        <end position="281"/>
    </location>
</feature>